<dbReference type="Proteomes" id="UP000646738">
    <property type="component" value="Unassembled WGS sequence"/>
</dbReference>
<organism evidence="2 3">
    <name type="scientific">Streptomyces rubradiris</name>
    <name type="common">Streptomyces achromogenes subsp. rubradiris</name>
    <dbReference type="NCBI Taxonomy" id="285531"/>
    <lineage>
        <taxon>Bacteria</taxon>
        <taxon>Bacillati</taxon>
        <taxon>Actinomycetota</taxon>
        <taxon>Actinomycetes</taxon>
        <taxon>Kitasatosporales</taxon>
        <taxon>Streptomycetaceae</taxon>
        <taxon>Streptomyces</taxon>
    </lineage>
</organism>
<evidence type="ECO:0000313" key="2">
    <source>
        <dbReference type="EMBL" id="GHI53955.1"/>
    </source>
</evidence>
<dbReference type="Pfam" id="PF19751">
    <property type="entry name" value="DUF6238"/>
    <property type="match status" value="1"/>
</dbReference>
<feature type="region of interest" description="Disordered" evidence="1">
    <location>
        <begin position="122"/>
        <end position="202"/>
    </location>
</feature>
<gene>
    <name evidence="2" type="ORF">Srubr_38010</name>
</gene>
<accession>A0ABQ3RDR3</accession>
<evidence type="ECO:0000256" key="1">
    <source>
        <dbReference type="SAM" id="MobiDB-lite"/>
    </source>
</evidence>
<evidence type="ECO:0000313" key="3">
    <source>
        <dbReference type="Proteomes" id="UP000646738"/>
    </source>
</evidence>
<keyword evidence="3" id="KW-1185">Reference proteome</keyword>
<sequence length="310" mass="33817">MTADKLYDYNDARITTAIEASDHLDAVRARLAGLLGPPAPSPFTLTFAGLERHMGEAPTSFVVNAMDLGDALRVLARLLSWREWYLAHGGTPDGQDADVVYLPHQSHPGLPTLDAYNDMRDEQESAAQTGGKLIRRAHPPRSDRTGSGPRSRLPGGKDHPLTQPRTSEPDSHPYLRAATAGVRHHTRALTRPGPAGPPDRAHLDALHTHLTELHRLLDQLAEAARPPHPAAGRHLATAHTRLWQAASDIHAAFHLLPTAQKDSVACRPEQLPDGPPFLTICQRHLAAGHIVRRKTTPTDLRAPHTTSCVR</sequence>
<name>A0ABQ3RDR3_STRRR</name>
<dbReference type="EMBL" id="BNEA01000015">
    <property type="protein sequence ID" value="GHI53955.1"/>
    <property type="molecule type" value="Genomic_DNA"/>
</dbReference>
<dbReference type="InterPro" id="IPR046205">
    <property type="entry name" value="DUF6238"/>
</dbReference>
<comment type="caution">
    <text evidence="2">The sequence shown here is derived from an EMBL/GenBank/DDBJ whole genome shotgun (WGS) entry which is preliminary data.</text>
</comment>
<proteinExistence type="predicted"/>
<reference evidence="3" key="1">
    <citation type="submission" date="2023-07" db="EMBL/GenBank/DDBJ databases">
        <title>Whole genome shotgun sequence of Streptomyces achromogenes subsp. rubradiris NBRC 14000.</title>
        <authorList>
            <person name="Komaki H."/>
            <person name="Tamura T."/>
        </authorList>
    </citation>
    <scope>NUCLEOTIDE SEQUENCE [LARGE SCALE GENOMIC DNA]</scope>
    <source>
        <strain evidence="3">NBRC 14000</strain>
    </source>
</reference>
<protein>
    <submittedName>
        <fullName evidence="2">Uncharacterized protein</fullName>
    </submittedName>
</protein>